<accession>A0A2N9ANW1</accession>
<evidence type="ECO:0000313" key="2">
    <source>
        <dbReference type="EMBL" id="SOR28992.1"/>
    </source>
</evidence>
<sequence length="106" mass="11208">MKAGIVPTVSAAALTAAKASDASEDDIDRCDEHPSSRPRMPRAAADSLTPSQFGKRGKSEGPLGGGRSGAVAAQVTSSKIRPQRRRKSPKTNKQRKQLPLTSIWIG</sequence>
<feature type="compositionally biased region" description="Basic residues" evidence="1">
    <location>
        <begin position="81"/>
        <end position="96"/>
    </location>
</feature>
<feature type="compositionally biased region" description="Low complexity" evidence="1">
    <location>
        <begin position="10"/>
        <end position="20"/>
    </location>
</feature>
<feature type="region of interest" description="Disordered" evidence="1">
    <location>
        <begin position="1"/>
        <end position="106"/>
    </location>
</feature>
<dbReference type="AlphaFoldDB" id="A0A2N9ANW1"/>
<name>A0A2N9ANW1_METEX</name>
<organism evidence="2 3">
    <name type="scientific">Methylorubrum extorquens</name>
    <name type="common">Methylobacterium dichloromethanicum</name>
    <name type="synonym">Methylobacterium extorquens</name>
    <dbReference type="NCBI Taxonomy" id="408"/>
    <lineage>
        <taxon>Bacteria</taxon>
        <taxon>Pseudomonadati</taxon>
        <taxon>Pseudomonadota</taxon>
        <taxon>Alphaproteobacteria</taxon>
        <taxon>Hyphomicrobiales</taxon>
        <taxon>Methylobacteriaceae</taxon>
        <taxon>Methylorubrum</taxon>
    </lineage>
</organism>
<protein>
    <submittedName>
        <fullName evidence="2">Uncharacterized protein</fullName>
    </submittedName>
</protein>
<dbReference type="Proteomes" id="UP000233769">
    <property type="component" value="Chromosome tk0001"/>
</dbReference>
<reference evidence="3" key="1">
    <citation type="submission" date="2017-10" db="EMBL/GenBank/DDBJ databases">
        <authorList>
            <person name="Regsiter A."/>
            <person name="William W."/>
        </authorList>
    </citation>
    <scope>NUCLEOTIDE SEQUENCE [LARGE SCALE GENOMIC DNA]</scope>
</reference>
<evidence type="ECO:0000256" key="1">
    <source>
        <dbReference type="SAM" id="MobiDB-lite"/>
    </source>
</evidence>
<gene>
    <name evidence="2" type="ORF">TK0001_2390</name>
</gene>
<evidence type="ECO:0000313" key="3">
    <source>
        <dbReference type="Proteomes" id="UP000233769"/>
    </source>
</evidence>
<proteinExistence type="predicted"/>
<dbReference type="EMBL" id="LT962688">
    <property type="protein sequence ID" value="SOR28992.1"/>
    <property type="molecule type" value="Genomic_DNA"/>
</dbReference>